<name>A0A1Y1Y836_9FUNG</name>
<sequence length="229" mass="25343">MKRFLTTLVVLYLSFLQVQCTANRFSVGNIENTLDSIIGKQDGSLLGNVFGQSSFASDIINPTKKCQNGILQALAKYASLRECYQLPLIFSTLDTVCSPKCFSGTVLGSQLIGESCEEELANDEESVIHTWGNEEAAKSACKLDANGVRCLSKLLTTSVAVMNLKFSSRKEASSAEYKRLLCNDCLRSLFESVDSPGDIPNLYMYKLLDAEEFFDLGVEHCDWKRPTND</sequence>
<evidence type="ECO:0000313" key="3">
    <source>
        <dbReference type="Proteomes" id="UP000193498"/>
    </source>
</evidence>
<evidence type="ECO:0000313" key="2">
    <source>
        <dbReference type="EMBL" id="ORX94129.1"/>
    </source>
</evidence>
<protein>
    <submittedName>
        <fullName evidence="2">Uncharacterized protein</fullName>
    </submittedName>
</protein>
<gene>
    <name evidence="2" type="ORF">K493DRAFT_374215</name>
</gene>
<feature type="chain" id="PRO_5012598483" evidence="1">
    <location>
        <begin position="23"/>
        <end position="229"/>
    </location>
</feature>
<keyword evidence="3" id="KW-1185">Reference proteome</keyword>
<dbReference type="EMBL" id="MCFE01000213">
    <property type="protein sequence ID" value="ORX94129.1"/>
    <property type="molecule type" value="Genomic_DNA"/>
</dbReference>
<accession>A0A1Y1Y836</accession>
<comment type="caution">
    <text evidence="2">The sequence shown here is derived from an EMBL/GenBank/DDBJ whole genome shotgun (WGS) entry which is preliminary data.</text>
</comment>
<evidence type="ECO:0000256" key="1">
    <source>
        <dbReference type="SAM" id="SignalP"/>
    </source>
</evidence>
<keyword evidence="1" id="KW-0732">Signal</keyword>
<dbReference type="AlphaFoldDB" id="A0A1Y1Y836"/>
<dbReference type="Proteomes" id="UP000193498">
    <property type="component" value="Unassembled WGS sequence"/>
</dbReference>
<dbReference type="InParanoid" id="A0A1Y1Y836"/>
<organism evidence="2 3">
    <name type="scientific">Basidiobolus meristosporus CBS 931.73</name>
    <dbReference type="NCBI Taxonomy" id="1314790"/>
    <lineage>
        <taxon>Eukaryota</taxon>
        <taxon>Fungi</taxon>
        <taxon>Fungi incertae sedis</taxon>
        <taxon>Zoopagomycota</taxon>
        <taxon>Entomophthoromycotina</taxon>
        <taxon>Basidiobolomycetes</taxon>
        <taxon>Basidiobolales</taxon>
        <taxon>Basidiobolaceae</taxon>
        <taxon>Basidiobolus</taxon>
    </lineage>
</organism>
<reference evidence="2 3" key="1">
    <citation type="submission" date="2016-07" db="EMBL/GenBank/DDBJ databases">
        <title>Pervasive Adenine N6-methylation of Active Genes in Fungi.</title>
        <authorList>
            <consortium name="DOE Joint Genome Institute"/>
            <person name="Mondo S.J."/>
            <person name="Dannebaum R.O."/>
            <person name="Kuo R.C."/>
            <person name="Labutti K."/>
            <person name="Haridas S."/>
            <person name="Kuo A."/>
            <person name="Salamov A."/>
            <person name="Ahrendt S.R."/>
            <person name="Lipzen A."/>
            <person name="Sullivan W."/>
            <person name="Andreopoulos W.B."/>
            <person name="Clum A."/>
            <person name="Lindquist E."/>
            <person name="Daum C."/>
            <person name="Ramamoorthy G.K."/>
            <person name="Gryganskyi A."/>
            <person name="Culley D."/>
            <person name="Magnuson J.K."/>
            <person name="James T.Y."/>
            <person name="O'Malley M.A."/>
            <person name="Stajich J.E."/>
            <person name="Spatafora J.W."/>
            <person name="Visel A."/>
            <person name="Grigoriev I.V."/>
        </authorList>
    </citation>
    <scope>NUCLEOTIDE SEQUENCE [LARGE SCALE GENOMIC DNA]</scope>
    <source>
        <strain evidence="2 3">CBS 931.73</strain>
    </source>
</reference>
<proteinExistence type="predicted"/>
<feature type="signal peptide" evidence="1">
    <location>
        <begin position="1"/>
        <end position="22"/>
    </location>
</feature>